<gene>
    <name evidence="2" type="ORF">QBC46DRAFT_85809</name>
</gene>
<dbReference type="AlphaFoldDB" id="A0AAN6MVD1"/>
<reference evidence="3" key="1">
    <citation type="journal article" date="2023" name="Mol. Phylogenet. Evol.">
        <title>Genome-scale phylogeny and comparative genomics of the fungal order Sordariales.</title>
        <authorList>
            <person name="Hensen N."/>
            <person name="Bonometti L."/>
            <person name="Westerberg I."/>
            <person name="Brannstrom I.O."/>
            <person name="Guillou S."/>
            <person name="Cros-Aarteil S."/>
            <person name="Calhoun S."/>
            <person name="Haridas S."/>
            <person name="Kuo A."/>
            <person name="Mondo S."/>
            <person name="Pangilinan J."/>
            <person name="Riley R."/>
            <person name="LaButti K."/>
            <person name="Andreopoulos B."/>
            <person name="Lipzen A."/>
            <person name="Chen C."/>
            <person name="Yan M."/>
            <person name="Daum C."/>
            <person name="Ng V."/>
            <person name="Clum A."/>
            <person name="Steindorff A."/>
            <person name="Ohm R.A."/>
            <person name="Martin F."/>
            <person name="Silar P."/>
            <person name="Natvig D.O."/>
            <person name="Lalanne C."/>
            <person name="Gautier V."/>
            <person name="Ament-Velasquez S.L."/>
            <person name="Kruys A."/>
            <person name="Hutchinson M.I."/>
            <person name="Powell A.J."/>
            <person name="Barry K."/>
            <person name="Miller A.N."/>
            <person name="Grigoriev I.V."/>
            <person name="Debuchy R."/>
            <person name="Gladieux P."/>
            <person name="Hiltunen Thoren M."/>
            <person name="Johannesson H."/>
        </authorList>
    </citation>
    <scope>NUCLEOTIDE SEQUENCE [LARGE SCALE GENOMIC DNA]</scope>
    <source>
        <strain evidence="3">CBS 340.73</strain>
    </source>
</reference>
<evidence type="ECO:0000313" key="3">
    <source>
        <dbReference type="Proteomes" id="UP001303473"/>
    </source>
</evidence>
<evidence type="ECO:0000256" key="1">
    <source>
        <dbReference type="SAM" id="MobiDB-lite"/>
    </source>
</evidence>
<evidence type="ECO:0000313" key="2">
    <source>
        <dbReference type="EMBL" id="KAK3934177.1"/>
    </source>
</evidence>
<dbReference type="Proteomes" id="UP001303473">
    <property type="component" value="Unassembled WGS sequence"/>
</dbReference>
<proteinExistence type="predicted"/>
<keyword evidence="3" id="KW-1185">Reference proteome</keyword>
<protein>
    <submittedName>
        <fullName evidence="2">Uncharacterized protein</fullName>
    </submittedName>
</protein>
<feature type="region of interest" description="Disordered" evidence="1">
    <location>
        <begin position="1"/>
        <end position="45"/>
    </location>
</feature>
<organism evidence="2 3">
    <name type="scientific">Diplogelasinospora grovesii</name>
    <dbReference type="NCBI Taxonomy" id="303347"/>
    <lineage>
        <taxon>Eukaryota</taxon>
        <taxon>Fungi</taxon>
        <taxon>Dikarya</taxon>
        <taxon>Ascomycota</taxon>
        <taxon>Pezizomycotina</taxon>
        <taxon>Sordariomycetes</taxon>
        <taxon>Sordariomycetidae</taxon>
        <taxon>Sordariales</taxon>
        <taxon>Diplogelasinosporaceae</taxon>
        <taxon>Diplogelasinospora</taxon>
    </lineage>
</organism>
<comment type="caution">
    <text evidence="2">The sequence shown here is derived from an EMBL/GenBank/DDBJ whole genome shotgun (WGS) entry which is preliminary data.</text>
</comment>
<feature type="compositionally biased region" description="Basic and acidic residues" evidence="1">
    <location>
        <begin position="23"/>
        <end position="45"/>
    </location>
</feature>
<sequence>MADHTKDGAAPTVDGSPSPISAHHPEKTAVSRRDTSDSEAGHEPKPHLHAKTFLAIFAVCVIYFTQIYNLVGAGAVSIAQLPAICLTLAS</sequence>
<dbReference type="EMBL" id="MU854019">
    <property type="protein sequence ID" value="KAK3934177.1"/>
    <property type="molecule type" value="Genomic_DNA"/>
</dbReference>
<accession>A0AAN6MVD1</accession>
<name>A0AAN6MVD1_9PEZI</name>